<evidence type="ECO:0008006" key="3">
    <source>
        <dbReference type="Google" id="ProtNLM"/>
    </source>
</evidence>
<evidence type="ECO:0000313" key="2">
    <source>
        <dbReference type="Proteomes" id="UP000499080"/>
    </source>
</evidence>
<dbReference type="PANTHER" id="PTHR47331">
    <property type="entry name" value="PHD-TYPE DOMAIN-CONTAINING PROTEIN"/>
    <property type="match status" value="1"/>
</dbReference>
<proteinExistence type="predicted"/>
<dbReference type="PANTHER" id="PTHR47331:SF1">
    <property type="entry name" value="GAG-LIKE PROTEIN"/>
    <property type="match status" value="1"/>
</dbReference>
<sequence length="323" mass="37210">MLDGYTLNMENKENFLVDAEILFPDLIDLNAVMLIKELYNIYLEELKNSDASSTYYWIQKAQDLFTSTESVVNQKTDNQGLRKVTDFRSLCDLILSDRIFETLDRELMTHIAVKQGESFFKPQQLGRECDVYLSSRGRSTRELISRNAVSEAKRVGNKWLTSNWRADKNISKIFVSETKNINCVLCKRASHSLSTFSQFRRLSVWDRAEVVKRNNLCFRCFSPHKLKECRSVKNCFCLKPHHRTIHFPRENSGNPASHLKLDAPVFVPKQNDETAEANSQTQFVATGIEKGKPKNVLLSTIRALVKNKFSQWVEVRCLLDIGS</sequence>
<protein>
    <recommendedName>
        <fullName evidence="3">Peptidase aspartic putative domain-containing protein</fullName>
    </recommendedName>
</protein>
<dbReference type="Proteomes" id="UP000499080">
    <property type="component" value="Unassembled WGS sequence"/>
</dbReference>
<evidence type="ECO:0000313" key="1">
    <source>
        <dbReference type="EMBL" id="GBN74752.1"/>
    </source>
</evidence>
<accession>A0A4Y2RG30</accession>
<comment type="caution">
    <text evidence="1">The sequence shown here is derived from an EMBL/GenBank/DDBJ whole genome shotgun (WGS) entry which is preliminary data.</text>
</comment>
<organism evidence="1 2">
    <name type="scientific">Araneus ventricosus</name>
    <name type="common">Orbweaver spider</name>
    <name type="synonym">Epeira ventricosa</name>
    <dbReference type="NCBI Taxonomy" id="182803"/>
    <lineage>
        <taxon>Eukaryota</taxon>
        <taxon>Metazoa</taxon>
        <taxon>Ecdysozoa</taxon>
        <taxon>Arthropoda</taxon>
        <taxon>Chelicerata</taxon>
        <taxon>Arachnida</taxon>
        <taxon>Araneae</taxon>
        <taxon>Araneomorphae</taxon>
        <taxon>Entelegynae</taxon>
        <taxon>Araneoidea</taxon>
        <taxon>Araneidae</taxon>
        <taxon>Araneus</taxon>
    </lineage>
</organism>
<dbReference type="EMBL" id="BGPR01016977">
    <property type="protein sequence ID" value="GBN74752.1"/>
    <property type="molecule type" value="Genomic_DNA"/>
</dbReference>
<reference evidence="1 2" key="1">
    <citation type="journal article" date="2019" name="Sci. Rep.">
        <title>Orb-weaving spider Araneus ventricosus genome elucidates the spidroin gene catalogue.</title>
        <authorList>
            <person name="Kono N."/>
            <person name="Nakamura H."/>
            <person name="Ohtoshi R."/>
            <person name="Moran D.A.P."/>
            <person name="Shinohara A."/>
            <person name="Yoshida Y."/>
            <person name="Fujiwara M."/>
            <person name="Mori M."/>
            <person name="Tomita M."/>
            <person name="Arakawa K."/>
        </authorList>
    </citation>
    <scope>NUCLEOTIDE SEQUENCE [LARGE SCALE GENOMIC DNA]</scope>
</reference>
<keyword evidence="2" id="KW-1185">Reference proteome</keyword>
<dbReference type="OrthoDB" id="6612989at2759"/>
<name>A0A4Y2RG30_ARAVE</name>
<dbReference type="AlphaFoldDB" id="A0A4Y2RG30"/>
<gene>
    <name evidence="1" type="ORF">AVEN_118309_1</name>
</gene>